<dbReference type="GO" id="GO:0005829">
    <property type="term" value="C:cytosol"/>
    <property type="evidence" value="ECO:0007669"/>
    <property type="project" value="TreeGrafter"/>
</dbReference>
<organism evidence="12 13">
    <name type="scientific">Oryzomonas rubra</name>
    <dbReference type="NCBI Taxonomy" id="2509454"/>
    <lineage>
        <taxon>Bacteria</taxon>
        <taxon>Pseudomonadati</taxon>
        <taxon>Thermodesulfobacteriota</taxon>
        <taxon>Desulfuromonadia</taxon>
        <taxon>Geobacterales</taxon>
        <taxon>Geobacteraceae</taxon>
        <taxon>Oryzomonas</taxon>
    </lineage>
</organism>
<dbReference type="InterPro" id="IPR001867">
    <property type="entry name" value="OmpR/PhoB-type_DNA-bd"/>
</dbReference>
<accession>A0A5A9XHT7</accession>
<dbReference type="PROSITE" id="PS50110">
    <property type="entry name" value="RESPONSE_REGULATORY"/>
    <property type="match status" value="1"/>
</dbReference>
<keyword evidence="5" id="KW-0805">Transcription regulation</keyword>
<dbReference type="Gene3D" id="3.40.50.2300">
    <property type="match status" value="1"/>
</dbReference>
<keyword evidence="13" id="KW-1185">Reference proteome</keyword>
<dbReference type="GO" id="GO:0045893">
    <property type="term" value="P:positive regulation of DNA-templated transcription"/>
    <property type="evidence" value="ECO:0007669"/>
    <property type="project" value="UniProtKB-ARBA"/>
</dbReference>
<dbReference type="OrthoDB" id="9793321at2"/>
<protein>
    <submittedName>
        <fullName evidence="12">Response regulator</fullName>
    </submittedName>
</protein>
<dbReference type="SUPFAM" id="SSF52172">
    <property type="entry name" value="CheY-like"/>
    <property type="match status" value="1"/>
</dbReference>
<dbReference type="FunFam" id="1.10.10.10:FF:000210">
    <property type="entry name" value="Winged-helix transcriptional response regulator KdpE"/>
    <property type="match status" value="1"/>
</dbReference>
<dbReference type="FunFam" id="3.40.50.2300:FF:000021">
    <property type="entry name" value="Two-component system response regulator KdpE"/>
    <property type="match status" value="1"/>
</dbReference>
<gene>
    <name evidence="12" type="ORF">ET418_09430</name>
</gene>
<feature type="modified residue" description="4-aspartylphosphate" evidence="8">
    <location>
        <position position="60"/>
    </location>
</feature>
<keyword evidence="4" id="KW-0902">Two-component regulatory system</keyword>
<dbReference type="GO" id="GO:0000156">
    <property type="term" value="F:phosphorelay response regulator activity"/>
    <property type="evidence" value="ECO:0007669"/>
    <property type="project" value="TreeGrafter"/>
</dbReference>
<dbReference type="PANTHER" id="PTHR48111:SF50">
    <property type="entry name" value="KDP OPERON TRANSCRIPTIONAL REGULATORY PROTEIN KDPE"/>
    <property type="match status" value="1"/>
</dbReference>
<evidence type="ECO:0000256" key="1">
    <source>
        <dbReference type="ARBA" id="ARBA00004496"/>
    </source>
</evidence>
<evidence type="ECO:0000256" key="7">
    <source>
        <dbReference type="ARBA" id="ARBA00023163"/>
    </source>
</evidence>
<dbReference type="Proteomes" id="UP000324298">
    <property type="component" value="Unassembled WGS sequence"/>
</dbReference>
<evidence type="ECO:0000313" key="12">
    <source>
        <dbReference type="EMBL" id="KAA0891659.1"/>
    </source>
</evidence>
<evidence type="ECO:0000256" key="3">
    <source>
        <dbReference type="ARBA" id="ARBA00022553"/>
    </source>
</evidence>
<evidence type="ECO:0000256" key="5">
    <source>
        <dbReference type="ARBA" id="ARBA00023015"/>
    </source>
</evidence>
<dbReference type="InterPro" id="IPR001789">
    <property type="entry name" value="Sig_transdc_resp-reg_receiver"/>
</dbReference>
<dbReference type="GO" id="GO:0032993">
    <property type="term" value="C:protein-DNA complex"/>
    <property type="evidence" value="ECO:0007669"/>
    <property type="project" value="TreeGrafter"/>
</dbReference>
<dbReference type="CDD" id="cd00383">
    <property type="entry name" value="trans_reg_C"/>
    <property type="match status" value="1"/>
</dbReference>
<evidence type="ECO:0000256" key="4">
    <source>
        <dbReference type="ARBA" id="ARBA00023012"/>
    </source>
</evidence>
<keyword evidence="3 8" id="KW-0597">Phosphoprotein</keyword>
<dbReference type="Gene3D" id="6.10.250.690">
    <property type="match status" value="1"/>
</dbReference>
<evidence type="ECO:0000313" key="13">
    <source>
        <dbReference type="Proteomes" id="UP000324298"/>
    </source>
</evidence>
<dbReference type="GO" id="GO:0000987">
    <property type="term" value="F:cis-regulatory region sequence-specific DNA binding"/>
    <property type="evidence" value="ECO:0007669"/>
    <property type="project" value="UniProtKB-ARBA"/>
</dbReference>
<proteinExistence type="predicted"/>
<sequence length="234" mass="26115">MADEKSSLLPRILVIDDELAIRRFLHTILSNEEFSLHEAEGGHSGLAAAAAFRPDVILLDLGLPDLDGIEVIRRIREWSQVPIIVLSVREREDDKVAALDAGADDYLTKPFGVGELLARIRASLRRTLQQAAEPVFTSGGLTLDLNLRQATVNGVEIPLTPTEYDLLRLLVTHAGKVLTHSQILKQIWGIAYQEQPHVLRVNISNLRRKIEADPSRPRYIVTEPGVGYRLKIIE</sequence>
<evidence type="ECO:0000259" key="11">
    <source>
        <dbReference type="PROSITE" id="PS51755"/>
    </source>
</evidence>
<dbReference type="InterPro" id="IPR011006">
    <property type="entry name" value="CheY-like_superfamily"/>
</dbReference>
<dbReference type="GO" id="GO:0042802">
    <property type="term" value="F:identical protein binding"/>
    <property type="evidence" value="ECO:0007669"/>
    <property type="project" value="UniProtKB-ARBA"/>
</dbReference>
<dbReference type="RefSeq" id="WP_149307358.1">
    <property type="nucleotide sequence ID" value="NZ_SRSD01000005.1"/>
</dbReference>
<feature type="DNA-binding region" description="OmpR/PhoB-type" evidence="9">
    <location>
        <begin position="133"/>
        <end position="232"/>
    </location>
</feature>
<dbReference type="EMBL" id="SRSD01000005">
    <property type="protein sequence ID" value="KAA0891659.1"/>
    <property type="molecule type" value="Genomic_DNA"/>
</dbReference>
<keyword evidence="6 9" id="KW-0238">DNA-binding</keyword>
<reference evidence="12 13" key="1">
    <citation type="submission" date="2019-04" db="EMBL/GenBank/DDBJ databases">
        <title>Geobacter ruber sp. nov., ferric-reducing bacteria isolated from paddy soil.</title>
        <authorList>
            <person name="Xu Z."/>
            <person name="Masuda Y."/>
            <person name="Itoh H."/>
            <person name="Senoo K."/>
        </authorList>
    </citation>
    <scope>NUCLEOTIDE SEQUENCE [LARGE SCALE GENOMIC DNA]</scope>
    <source>
        <strain evidence="12 13">Red88</strain>
    </source>
</reference>
<keyword evidence="2" id="KW-0963">Cytoplasm</keyword>
<dbReference type="SMART" id="SM00862">
    <property type="entry name" value="Trans_reg_C"/>
    <property type="match status" value="1"/>
</dbReference>
<dbReference type="InterPro" id="IPR036388">
    <property type="entry name" value="WH-like_DNA-bd_sf"/>
</dbReference>
<feature type="domain" description="Response regulatory" evidence="10">
    <location>
        <begin position="11"/>
        <end position="124"/>
    </location>
</feature>
<dbReference type="Pfam" id="PF00072">
    <property type="entry name" value="Response_reg"/>
    <property type="match status" value="1"/>
</dbReference>
<dbReference type="InterPro" id="IPR039420">
    <property type="entry name" value="WalR-like"/>
</dbReference>
<dbReference type="PANTHER" id="PTHR48111">
    <property type="entry name" value="REGULATOR OF RPOS"/>
    <property type="match status" value="1"/>
</dbReference>
<feature type="domain" description="OmpR/PhoB-type" evidence="11">
    <location>
        <begin position="133"/>
        <end position="232"/>
    </location>
</feature>
<comment type="subcellular location">
    <subcellularLocation>
        <location evidence="1">Cytoplasm</location>
    </subcellularLocation>
</comment>
<dbReference type="AlphaFoldDB" id="A0A5A9XHT7"/>
<evidence type="ECO:0000256" key="2">
    <source>
        <dbReference type="ARBA" id="ARBA00022490"/>
    </source>
</evidence>
<keyword evidence="7" id="KW-0804">Transcription</keyword>
<evidence type="ECO:0000256" key="8">
    <source>
        <dbReference type="PROSITE-ProRule" id="PRU00169"/>
    </source>
</evidence>
<comment type="caution">
    <text evidence="12">The sequence shown here is derived from an EMBL/GenBank/DDBJ whole genome shotgun (WGS) entry which is preliminary data.</text>
</comment>
<name>A0A5A9XHT7_9BACT</name>
<dbReference type="PROSITE" id="PS51755">
    <property type="entry name" value="OMPR_PHOB"/>
    <property type="match status" value="1"/>
</dbReference>
<dbReference type="SMART" id="SM00448">
    <property type="entry name" value="REC"/>
    <property type="match status" value="1"/>
</dbReference>
<dbReference type="Pfam" id="PF00486">
    <property type="entry name" value="Trans_reg_C"/>
    <property type="match status" value="1"/>
</dbReference>
<evidence type="ECO:0000259" key="10">
    <source>
        <dbReference type="PROSITE" id="PS50110"/>
    </source>
</evidence>
<evidence type="ECO:0000256" key="9">
    <source>
        <dbReference type="PROSITE-ProRule" id="PRU01091"/>
    </source>
</evidence>
<evidence type="ECO:0000256" key="6">
    <source>
        <dbReference type="ARBA" id="ARBA00023125"/>
    </source>
</evidence>
<dbReference type="Gene3D" id="1.10.10.10">
    <property type="entry name" value="Winged helix-like DNA-binding domain superfamily/Winged helix DNA-binding domain"/>
    <property type="match status" value="1"/>
</dbReference>